<dbReference type="EMBL" id="CP015163">
    <property type="protein sequence ID" value="AXB48191.1"/>
    <property type="molecule type" value="Genomic_DNA"/>
</dbReference>
<name>A0A344LJG7_9PSEU</name>
<organism evidence="1 2">
    <name type="scientific">Amycolatopsis albispora</name>
    <dbReference type="NCBI Taxonomy" id="1804986"/>
    <lineage>
        <taxon>Bacteria</taxon>
        <taxon>Bacillati</taxon>
        <taxon>Actinomycetota</taxon>
        <taxon>Actinomycetes</taxon>
        <taxon>Pseudonocardiales</taxon>
        <taxon>Pseudonocardiaceae</taxon>
        <taxon>Amycolatopsis</taxon>
    </lineage>
</organism>
<evidence type="ECO:0000313" key="1">
    <source>
        <dbReference type="EMBL" id="AXB48191.1"/>
    </source>
</evidence>
<sequence>MTVDTGARTHEPLVLTTKEPAQLIGRLTQFPPRGDLYRLQNPVDLVLPDNPDTTIATIERFPVKIGGL</sequence>
<dbReference type="KEGG" id="aab:A4R43_00360"/>
<evidence type="ECO:0000313" key="2">
    <source>
        <dbReference type="Proteomes" id="UP000250434"/>
    </source>
</evidence>
<dbReference type="Proteomes" id="UP000250434">
    <property type="component" value="Chromosome"/>
</dbReference>
<gene>
    <name evidence="1" type="ORF">A4R43_00360</name>
</gene>
<reference evidence="1 2" key="1">
    <citation type="submission" date="2016-04" db="EMBL/GenBank/DDBJ databases">
        <title>Complete genome sequence and analysis of deep-sea sediment isolate, Amycolatopsis sp. WP1.</title>
        <authorList>
            <person name="Wang H."/>
            <person name="Chen S."/>
            <person name="Wu Q."/>
        </authorList>
    </citation>
    <scope>NUCLEOTIDE SEQUENCE [LARGE SCALE GENOMIC DNA]</scope>
    <source>
        <strain evidence="1 2">WP1</strain>
    </source>
</reference>
<protein>
    <submittedName>
        <fullName evidence="1">Uncharacterized protein</fullName>
    </submittedName>
</protein>
<keyword evidence="2" id="KW-1185">Reference proteome</keyword>
<accession>A0A344LJG7</accession>
<dbReference type="OrthoDB" id="5187892at2"/>
<dbReference type="AlphaFoldDB" id="A0A344LJG7"/>
<proteinExistence type="predicted"/>